<comment type="cofactor">
    <cofactor evidence="1 3">
        <name>pyridoxal 5'-phosphate</name>
        <dbReference type="ChEBI" id="CHEBI:597326"/>
    </cofactor>
</comment>
<dbReference type="InterPro" id="IPR000277">
    <property type="entry name" value="Cys/Met-Metab_PyrdxlP-dep_enz"/>
</dbReference>
<dbReference type="EMBL" id="UGTS01000006">
    <property type="protein sequence ID" value="SUC39214.1"/>
    <property type="molecule type" value="Genomic_DNA"/>
</dbReference>
<dbReference type="GO" id="GO:0018826">
    <property type="term" value="F:methionine gamma-lyase activity"/>
    <property type="evidence" value="ECO:0007669"/>
    <property type="project" value="UniProtKB-EC"/>
</dbReference>
<dbReference type="InterPro" id="IPR015424">
    <property type="entry name" value="PyrdxlP-dep_Trfase"/>
</dbReference>
<dbReference type="PANTHER" id="PTHR11808">
    <property type="entry name" value="TRANS-SULFURATION ENZYME FAMILY MEMBER"/>
    <property type="match status" value="1"/>
</dbReference>
<keyword evidence="4" id="KW-0456">Lyase</keyword>
<evidence type="ECO:0000256" key="3">
    <source>
        <dbReference type="RuleBase" id="RU362118"/>
    </source>
</evidence>
<reference evidence="4 5" key="1">
    <citation type="submission" date="2018-06" db="EMBL/GenBank/DDBJ databases">
        <authorList>
            <consortium name="Pathogen Informatics"/>
            <person name="Doyle S."/>
        </authorList>
    </citation>
    <scope>NUCLEOTIDE SEQUENCE [LARGE SCALE GENOMIC DNA]</scope>
    <source>
        <strain evidence="4 5">NCTC11938</strain>
    </source>
</reference>
<dbReference type="Gene3D" id="3.40.640.10">
    <property type="entry name" value="Type I PLP-dependent aspartate aminotransferase-like (Major domain)"/>
    <property type="match status" value="1"/>
</dbReference>
<dbReference type="SUPFAM" id="SSF53383">
    <property type="entry name" value="PLP-dependent transferases"/>
    <property type="match status" value="1"/>
</dbReference>
<gene>
    <name evidence="4" type="primary">mdeA_3</name>
    <name evidence="4" type="ORF">NCTC11938_03500</name>
</gene>
<dbReference type="AlphaFoldDB" id="A0A379GDW9"/>
<evidence type="ECO:0000256" key="1">
    <source>
        <dbReference type="ARBA" id="ARBA00001933"/>
    </source>
</evidence>
<dbReference type="PANTHER" id="PTHR11808:SF80">
    <property type="entry name" value="CYSTATHIONINE GAMMA-LYASE"/>
    <property type="match status" value="1"/>
</dbReference>
<name>A0A379GDW9_PROMI</name>
<proteinExistence type="inferred from homology"/>
<comment type="similarity">
    <text evidence="3">Belongs to the trans-sulfuration enzymes family.</text>
</comment>
<evidence type="ECO:0000256" key="2">
    <source>
        <dbReference type="ARBA" id="ARBA00022898"/>
    </source>
</evidence>
<evidence type="ECO:0000313" key="5">
    <source>
        <dbReference type="Proteomes" id="UP000254191"/>
    </source>
</evidence>
<dbReference type="Proteomes" id="UP000254191">
    <property type="component" value="Unassembled WGS sequence"/>
</dbReference>
<sequence length="179" mass="19748">MRVSDIEKIANIAHQHDVLVMVDSTYCSPYLQKPLTLGADIVVHSMTKYLSGHGDVMAGAIITNYQLADKIRVEGLKDMTGACLSPHDAALVLRGIKTLSIRMEKICQNAQRIAQFLENHPKVATISYPGLNSFPQYELAKKQMALPGGMISMELNGGIKAGREFLNRLMLFTPSGEFR</sequence>
<evidence type="ECO:0000313" key="4">
    <source>
        <dbReference type="EMBL" id="SUC39214.1"/>
    </source>
</evidence>
<keyword evidence="2 3" id="KW-0663">Pyridoxal phosphate</keyword>
<dbReference type="Gene3D" id="3.90.1150.10">
    <property type="entry name" value="Aspartate Aminotransferase, domain 1"/>
    <property type="match status" value="1"/>
</dbReference>
<dbReference type="GO" id="GO:0005737">
    <property type="term" value="C:cytoplasm"/>
    <property type="evidence" value="ECO:0007669"/>
    <property type="project" value="TreeGrafter"/>
</dbReference>
<dbReference type="GO" id="GO:0019346">
    <property type="term" value="P:transsulfuration"/>
    <property type="evidence" value="ECO:0007669"/>
    <property type="project" value="InterPro"/>
</dbReference>
<dbReference type="EC" id="4.4.1.11" evidence="4"/>
<dbReference type="InterPro" id="IPR015421">
    <property type="entry name" value="PyrdxlP-dep_Trfase_major"/>
</dbReference>
<dbReference type="GO" id="GO:0030170">
    <property type="term" value="F:pyridoxal phosphate binding"/>
    <property type="evidence" value="ECO:0007669"/>
    <property type="project" value="InterPro"/>
</dbReference>
<dbReference type="Pfam" id="PF01053">
    <property type="entry name" value="Cys_Met_Meta_PP"/>
    <property type="match status" value="1"/>
</dbReference>
<protein>
    <submittedName>
        <fullName evidence="4">Methionine gamma-lyase</fullName>
        <ecNumber evidence="4">4.4.1.11</ecNumber>
    </submittedName>
</protein>
<organism evidence="4 5">
    <name type="scientific">Proteus mirabilis</name>
    <dbReference type="NCBI Taxonomy" id="584"/>
    <lineage>
        <taxon>Bacteria</taxon>
        <taxon>Pseudomonadati</taxon>
        <taxon>Pseudomonadota</taxon>
        <taxon>Gammaproteobacteria</taxon>
        <taxon>Enterobacterales</taxon>
        <taxon>Morganellaceae</taxon>
        <taxon>Proteus</taxon>
    </lineage>
</organism>
<accession>A0A379GDW9</accession>
<dbReference type="InterPro" id="IPR015422">
    <property type="entry name" value="PyrdxlP-dep_Trfase_small"/>
</dbReference>